<sequence>MRCEMEGTNIVLHHIVPRVQRVRAEHPFY</sequence>
<organism evidence="1 2">
    <name type="scientific">Brucella suis biovar 1 (strain 1330)</name>
    <dbReference type="NCBI Taxonomy" id="204722"/>
    <lineage>
        <taxon>Bacteria</taxon>
        <taxon>Pseudomonadati</taxon>
        <taxon>Pseudomonadota</taxon>
        <taxon>Alphaproteobacteria</taxon>
        <taxon>Hyphomicrobiales</taxon>
        <taxon>Brucellaceae</taxon>
        <taxon>Brucella/Ochrobactrum group</taxon>
        <taxon>Brucella</taxon>
    </lineage>
</organism>
<dbReference type="AlphaFoldDB" id="A0A0H3G8Q3"/>
<dbReference type="EMBL" id="CP002997">
    <property type="protein sequence ID" value="AEM18945.1"/>
    <property type="molecule type" value="Genomic_DNA"/>
</dbReference>
<proteinExistence type="predicted"/>
<dbReference type="KEGG" id="bsi:BS1330_I1618"/>
<dbReference type="Proteomes" id="UP000007104">
    <property type="component" value="Chromosome I"/>
</dbReference>
<evidence type="ECO:0000313" key="2">
    <source>
        <dbReference type="Proteomes" id="UP000007104"/>
    </source>
</evidence>
<reference evidence="1 2" key="1">
    <citation type="journal article" date="2011" name="J. Bacteriol.">
        <title>Revised genome sequence of Brucella suis 1330.</title>
        <authorList>
            <person name="Tae H."/>
            <person name="Shallom S."/>
            <person name="Settlage R."/>
            <person name="Preston D."/>
            <person name="Adams L.G."/>
            <person name="Garner H.R."/>
        </authorList>
    </citation>
    <scope>NUCLEOTIDE SEQUENCE [LARGE SCALE GENOMIC DNA]</scope>
    <source>
        <strain evidence="1 2">1330</strain>
    </source>
</reference>
<name>A0A0H3G8Q3_BRUSU</name>
<dbReference type="HOGENOM" id="CLU_3418801_0_0_5"/>
<dbReference type="KEGG" id="bms:BR1624"/>
<keyword evidence="2" id="KW-1185">Reference proteome</keyword>
<evidence type="ECO:0000313" key="1">
    <source>
        <dbReference type="EMBL" id="AEM18945.1"/>
    </source>
</evidence>
<gene>
    <name evidence="1" type="ordered locus">BS1330_I1618</name>
</gene>
<protein>
    <submittedName>
        <fullName evidence="1">Uncharacterized protein</fullName>
    </submittedName>
</protein>
<accession>A0A0H3G8Q3</accession>